<dbReference type="InterPro" id="IPR029063">
    <property type="entry name" value="SAM-dependent_MTases_sf"/>
</dbReference>
<evidence type="ECO:0000256" key="7">
    <source>
        <dbReference type="ARBA" id="ARBA00022679"/>
    </source>
</evidence>
<keyword evidence="14" id="KW-1185">Reference proteome</keyword>
<evidence type="ECO:0000313" key="13">
    <source>
        <dbReference type="EMBL" id="MBY8886918.1"/>
    </source>
</evidence>
<feature type="region of interest" description="Disordered" evidence="12">
    <location>
        <begin position="66"/>
        <end position="85"/>
    </location>
</feature>
<evidence type="ECO:0000256" key="5">
    <source>
        <dbReference type="ARBA" id="ARBA00022490"/>
    </source>
</evidence>
<keyword evidence="6" id="KW-0489">Methyltransferase</keyword>
<dbReference type="Proteomes" id="UP001198565">
    <property type="component" value="Unassembled WGS sequence"/>
</dbReference>
<keyword evidence="8" id="KW-0949">S-adenosyl-L-methionine</keyword>
<accession>A0ABS7QUM3</accession>
<keyword evidence="7" id="KW-0808">Transferase</keyword>
<comment type="similarity">
    <text evidence="2">Belongs to the methyltransferase superfamily. L-isoaspartyl/D-aspartyl protein methyltransferase family.</text>
</comment>
<evidence type="ECO:0000256" key="11">
    <source>
        <dbReference type="ARBA" id="ARBA00031350"/>
    </source>
</evidence>
<evidence type="ECO:0000256" key="1">
    <source>
        <dbReference type="ARBA" id="ARBA00004496"/>
    </source>
</evidence>
<evidence type="ECO:0000256" key="10">
    <source>
        <dbReference type="ARBA" id="ARBA00031323"/>
    </source>
</evidence>
<evidence type="ECO:0000256" key="12">
    <source>
        <dbReference type="SAM" id="MobiDB-lite"/>
    </source>
</evidence>
<comment type="caution">
    <text evidence="13">The sequence shown here is derived from an EMBL/GenBank/DDBJ whole genome shotgun (WGS) entry which is preliminary data.</text>
</comment>
<dbReference type="InterPro" id="IPR000682">
    <property type="entry name" value="PCMT"/>
</dbReference>
<evidence type="ECO:0000256" key="8">
    <source>
        <dbReference type="ARBA" id="ARBA00022691"/>
    </source>
</evidence>
<evidence type="ECO:0000256" key="9">
    <source>
        <dbReference type="ARBA" id="ARBA00030757"/>
    </source>
</evidence>
<gene>
    <name evidence="13" type="ORF">K7472_18940</name>
</gene>
<reference evidence="13 14" key="1">
    <citation type="submission" date="2021-08" db="EMBL/GenBank/DDBJ databases">
        <title>Streptomyces sp. PTM05 isolated from lichen.</title>
        <authorList>
            <person name="Somphong A."/>
            <person name="Phongsopitanun W."/>
            <person name="Tanasupawat S."/>
        </authorList>
    </citation>
    <scope>NUCLEOTIDE SEQUENCE [LARGE SCALE GENOMIC DNA]</scope>
    <source>
        <strain evidence="13 14">Ptm05</strain>
    </source>
</reference>
<proteinExistence type="inferred from homology"/>
<name>A0ABS7QUM3_9ACTN</name>
<dbReference type="EMBL" id="JAINVZ010000012">
    <property type="protein sequence ID" value="MBY8886918.1"/>
    <property type="molecule type" value="Genomic_DNA"/>
</dbReference>
<evidence type="ECO:0000256" key="4">
    <source>
        <dbReference type="ARBA" id="ARBA00013346"/>
    </source>
</evidence>
<sequence>MGRALRASGALGQEWVPAFEAVDRAAFLPDVMWPYDMATGASTTVDRRADPDAWYAHADRDVPITTQWDDGAHEGPAPGRVATSSSSMPSVVFRMLDDLAPADGMRVLEIGTGTGWTAGLMAYRLGGRGVTSVEVDAAVADRARTALRSLDLTPQVLTADGLLGHPAAAPYDRTIATCGMRRIPYAWIEQTAPGGLVVAPWGTAYANRDTVVVLTVAPDGRSASGRFRRAVEFMKARSQRTTRPPHAAYLPDGFPGGATATTTTLTADDGFADRFGAFAFAAGLRVPRCAWAADERDGDHSVWWYGLDGDRSWAAVLFRGGAKEATVHQSGPRRLWDEVAAAWQWWDAAGRPDPDRFGLTVTREGEWAWLDAAEGERWRV</sequence>
<evidence type="ECO:0000313" key="14">
    <source>
        <dbReference type="Proteomes" id="UP001198565"/>
    </source>
</evidence>
<dbReference type="PANTHER" id="PTHR11579">
    <property type="entry name" value="PROTEIN-L-ISOASPARTATE O-METHYLTRANSFERASE"/>
    <property type="match status" value="1"/>
</dbReference>
<dbReference type="Gene3D" id="3.40.50.150">
    <property type="entry name" value="Vaccinia Virus protein VP39"/>
    <property type="match status" value="1"/>
</dbReference>
<dbReference type="SUPFAM" id="SSF53335">
    <property type="entry name" value="S-adenosyl-L-methionine-dependent methyltransferases"/>
    <property type="match status" value="1"/>
</dbReference>
<evidence type="ECO:0000256" key="6">
    <source>
        <dbReference type="ARBA" id="ARBA00022603"/>
    </source>
</evidence>
<evidence type="ECO:0000256" key="2">
    <source>
        <dbReference type="ARBA" id="ARBA00005369"/>
    </source>
</evidence>
<organism evidence="13 14">
    <name type="scientific">Streptantibioticus parmotrematis</name>
    <dbReference type="NCBI Taxonomy" id="2873249"/>
    <lineage>
        <taxon>Bacteria</taxon>
        <taxon>Bacillati</taxon>
        <taxon>Actinomycetota</taxon>
        <taxon>Actinomycetes</taxon>
        <taxon>Kitasatosporales</taxon>
        <taxon>Streptomycetaceae</taxon>
        <taxon>Streptantibioticus</taxon>
    </lineage>
</organism>
<dbReference type="Pfam" id="PF01135">
    <property type="entry name" value="PCMT"/>
    <property type="match status" value="1"/>
</dbReference>
<dbReference type="PANTHER" id="PTHR11579:SF0">
    <property type="entry name" value="PROTEIN-L-ISOASPARTATE(D-ASPARTATE) O-METHYLTRANSFERASE"/>
    <property type="match status" value="1"/>
</dbReference>
<keyword evidence="5" id="KW-0963">Cytoplasm</keyword>
<evidence type="ECO:0000256" key="3">
    <source>
        <dbReference type="ARBA" id="ARBA00011890"/>
    </source>
</evidence>
<dbReference type="EC" id="2.1.1.77" evidence="3"/>
<dbReference type="CDD" id="cd02440">
    <property type="entry name" value="AdoMet_MTases"/>
    <property type="match status" value="1"/>
</dbReference>
<protein>
    <recommendedName>
        <fullName evidence="4">Protein-L-isoaspartate O-methyltransferase</fullName>
        <ecNumber evidence="3">2.1.1.77</ecNumber>
    </recommendedName>
    <alternativeName>
        <fullName evidence="11">L-isoaspartyl protein carboxyl methyltransferase</fullName>
    </alternativeName>
    <alternativeName>
        <fullName evidence="9">Protein L-isoaspartyl methyltransferase</fullName>
    </alternativeName>
    <alternativeName>
        <fullName evidence="10">Protein-beta-aspartate methyltransferase</fullName>
    </alternativeName>
</protein>
<comment type="subcellular location">
    <subcellularLocation>
        <location evidence="1">Cytoplasm</location>
    </subcellularLocation>
</comment>